<dbReference type="GO" id="GO:0003714">
    <property type="term" value="F:transcription corepressor activity"/>
    <property type="evidence" value="ECO:0007669"/>
    <property type="project" value="InterPro"/>
</dbReference>
<dbReference type="Pfam" id="PF08295">
    <property type="entry name" value="Sin3_corepress"/>
    <property type="match status" value="1"/>
</dbReference>
<organism evidence="2">
    <name type="scientific">Leptocylindrus danicus</name>
    <dbReference type="NCBI Taxonomy" id="163516"/>
    <lineage>
        <taxon>Eukaryota</taxon>
        <taxon>Sar</taxon>
        <taxon>Stramenopiles</taxon>
        <taxon>Ochrophyta</taxon>
        <taxon>Bacillariophyta</taxon>
        <taxon>Coscinodiscophyceae</taxon>
        <taxon>Chaetocerotophycidae</taxon>
        <taxon>Leptocylindrales</taxon>
        <taxon>Leptocylindraceae</taxon>
        <taxon>Leptocylindrus</taxon>
    </lineage>
</organism>
<accession>A0A7S2PFT0</accession>
<evidence type="ECO:0000259" key="1">
    <source>
        <dbReference type="SMART" id="SM00761"/>
    </source>
</evidence>
<dbReference type="InterPro" id="IPR013194">
    <property type="entry name" value="HDAC_interact_dom"/>
</dbReference>
<dbReference type="AlphaFoldDB" id="A0A7S2PFT0"/>
<gene>
    <name evidence="2" type="ORF">LDAN0321_LOCUS14580</name>
</gene>
<dbReference type="EMBL" id="HBGY01023122">
    <property type="protein sequence ID" value="CAD9594625.1"/>
    <property type="molecule type" value="Transcribed_RNA"/>
</dbReference>
<sequence>MFASGILNKEELVQLLKGLFVQGHAPKSGANAGGGAVYPEIQAEAALLMNEFETVLLGRGRFAEQTDMQLNKSKYGSFNLAGINFQAEGCEHPTPSYYSLPEDYPSDKFFKHSVRTSADKKVINADYVAPVRRSMEDDYLQSRQNFSVYADEMFKLEDERFEVDMAIERNASAIKNLERVDAEVRELKEIEEKEGQPFGRLSYKLKHDTLSQNTIMPLHGCTLL</sequence>
<proteinExistence type="predicted"/>
<reference evidence="2" key="1">
    <citation type="submission" date="2021-01" db="EMBL/GenBank/DDBJ databases">
        <authorList>
            <person name="Corre E."/>
            <person name="Pelletier E."/>
            <person name="Niang G."/>
            <person name="Scheremetjew M."/>
            <person name="Finn R."/>
            <person name="Kale V."/>
            <person name="Holt S."/>
            <person name="Cochrane G."/>
            <person name="Meng A."/>
            <person name="Brown T."/>
            <person name="Cohen L."/>
        </authorList>
    </citation>
    <scope>NUCLEOTIDE SEQUENCE</scope>
    <source>
        <strain evidence="2">B650</strain>
    </source>
</reference>
<evidence type="ECO:0000313" key="2">
    <source>
        <dbReference type="EMBL" id="CAD9594625.1"/>
    </source>
</evidence>
<feature type="domain" description="Histone deacetylase interacting" evidence="1">
    <location>
        <begin position="89"/>
        <end position="194"/>
    </location>
</feature>
<dbReference type="InterPro" id="IPR039774">
    <property type="entry name" value="Sin3-like"/>
</dbReference>
<protein>
    <recommendedName>
        <fullName evidence="1">Histone deacetylase interacting domain-containing protein</fullName>
    </recommendedName>
</protein>
<dbReference type="PANTHER" id="PTHR12346">
    <property type="entry name" value="SIN3B-RELATED"/>
    <property type="match status" value="1"/>
</dbReference>
<dbReference type="SMART" id="SM00761">
    <property type="entry name" value="HDAC_interact"/>
    <property type="match status" value="1"/>
</dbReference>
<name>A0A7S2PFT0_9STRA</name>